<dbReference type="EMBL" id="WHUW01000097">
    <property type="protein sequence ID" value="KAF8425059.1"/>
    <property type="molecule type" value="Genomic_DNA"/>
</dbReference>
<evidence type="ECO:0000313" key="1">
    <source>
        <dbReference type="EMBL" id="KAF8425059.1"/>
    </source>
</evidence>
<comment type="caution">
    <text evidence="1">The sequence shown here is derived from an EMBL/GenBank/DDBJ whole genome shotgun (WGS) entry which is preliminary data.</text>
</comment>
<reference evidence="1" key="2">
    <citation type="journal article" date="2020" name="Nat. Commun.">
        <title>Large-scale genome sequencing of mycorrhizal fungi provides insights into the early evolution of symbiotic traits.</title>
        <authorList>
            <person name="Miyauchi S."/>
            <person name="Kiss E."/>
            <person name="Kuo A."/>
            <person name="Drula E."/>
            <person name="Kohler A."/>
            <person name="Sanchez-Garcia M."/>
            <person name="Morin E."/>
            <person name="Andreopoulos B."/>
            <person name="Barry K.W."/>
            <person name="Bonito G."/>
            <person name="Buee M."/>
            <person name="Carver A."/>
            <person name="Chen C."/>
            <person name="Cichocki N."/>
            <person name="Clum A."/>
            <person name="Culley D."/>
            <person name="Crous P.W."/>
            <person name="Fauchery L."/>
            <person name="Girlanda M."/>
            <person name="Hayes R.D."/>
            <person name="Keri Z."/>
            <person name="LaButti K."/>
            <person name="Lipzen A."/>
            <person name="Lombard V."/>
            <person name="Magnuson J."/>
            <person name="Maillard F."/>
            <person name="Murat C."/>
            <person name="Nolan M."/>
            <person name="Ohm R.A."/>
            <person name="Pangilinan J."/>
            <person name="Pereira M.F."/>
            <person name="Perotto S."/>
            <person name="Peter M."/>
            <person name="Pfister S."/>
            <person name="Riley R."/>
            <person name="Sitrit Y."/>
            <person name="Stielow J.B."/>
            <person name="Szollosi G."/>
            <person name="Zifcakova L."/>
            <person name="Stursova M."/>
            <person name="Spatafora J.W."/>
            <person name="Tedersoo L."/>
            <person name="Vaario L.M."/>
            <person name="Yamada A."/>
            <person name="Yan M."/>
            <person name="Wang P."/>
            <person name="Xu J."/>
            <person name="Bruns T."/>
            <person name="Baldrian P."/>
            <person name="Vilgalys R."/>
            <person name="Dunand C."/>
            <person name="Henrissat B."/>
            <person name="Grigoriev I.V."/>
            <person name="Hibbett D."/>
            <person name="Nagy L.G."/>
            <person name="Martin F.M."/>
        </authorList>
    </citation>
    <scope>NUCLEOTIDE SEQUENCE</scope>
    <source>
        <strain evidence="1">BED1</strain>
    </source>
</reference>
<protein>
    <submittedName>
        <fullName evidence="1">Uncharacterized protein</fullName>
    </submittedName>
</protein>
<proteinExistence type="predicted"/>
<reference evidence="1" key="1">
    <citation type="submission" date="2019-10" db="EMBL/GenBank/DDBJ databases">
        <authorList>
            <consortium name="DOE Joint Genome Institute"/>
            <person name="Kuo A."/>
            <person name="Miyauchi S."/>
            <person name="Kiss E."/>
            <person name="Drula E."/>
            <person name="Kohler A."/>
            <person name="Sanchez-Garcia M."/>
            <person name="Andreopoulos B."/>
            <person name="Barry K.W."/>
            <person name="Bonito G."/>
            <person name="Buee M."/>
            <person name="Carver A."/>
            <person name="Chen C."/>
            <person name="Cichocki N."/>
            <person name="Clum A."/>
            <person name="Culley D."/>
            <person name="Crous P.W."/>
            <person name="Fauchery L."/>
            <person name="Girlanda M."/>
            <person name="Hayes R."/>
            <person name="Keri Z."/>
            <person name="LaButti K."/>
            <person name="Lipzen A."/>
            <person name="Lombard V."/>
            <person name="Magnuson J."/>
            <person name="Maillard F."/>
            <person name="Morin E."/>
            <person name="Murat C."/>
            <person name="Nolan M."/>
            <person name="Ohm R."/>
            <person name="Pangilinan J."/>
            <person name="Pereira M."/>
            <person name="Perotto S."/>
            <person name="Peter M."/>
            <person name="Riley R."/>
            <person name="Sitrit Y."/>
            <person name="Stielow B."/>
            <person name="Szollosi G."/>
            <person name="Zifcakova L."/>
            <person name="Stursova M."/>
            <person name="Spatafora J.W."/>
            <person name="Tedersoo L."/>
            <person name="Vaario L.-M."/>
            <person name="Yamada A."/>
            <person name="Yan M."/>
            <person name="Wang P."/>
            <person name="Xu J."/>
            <person name="Bruns T."/>
            <person name="Baldrian P."/>
            <person name="Vilgalys R."/>
            <person name="Henrissat B."/>
            <person name="Grigoriev I.V."/>
            <person name="Hibbett D."/>
            <person name="Nagy L.G."/>
            <person name="Martin F.M."/>
        </authorList>
    </citation>
    <scope>NUCLEOTIDE SEQUENCE</scope>
    <source>
        <strain evidence="1">BED1</strain>
    </source>
</reference>
<accession>A0AAD4BFJ2</accession>
<evidence type="ECO:0000313" key="2">
    <source>
        <dbReference type="Proteomes" id="UP001194468"/>
    </source>
</evidence>
<gene>
    <name evidence="1" type="ORF">L210DRAFT_3653250</name>
</gene>
<name>A0AAD4BFJ2_BOLED</name>
<keyword evidence="2" id="KW-1185">Reference proteome</keyword>
<dbReference type="AlphaFoldDB" id="A0AAD4BFJ2"/>
<dbReference type="Proteomes" id="UP001194468">
    <property type="component" value="Unassembled WGS sequence"/>
</dbReference>
<organism evidence="1 2">
    <name type="scientific">Boletus edulis BED1</name>
    <dbReference type="NCBI Taxonomy" id="1328754"/>
    <lineage>
        <taxon>Eukaryota</taxon>
        <taxon>Fungi</taxon>
        <taxon>Dikarya</taxon>
        <taxon>Basidiomycota</taxon>
        <taxon>Agaricomycotina</taxon>
        <taxon>Agaricomycetes</taxon>
        <taxon>Agaricomycetidae</taxon>
        <taxon>Boletales</taxon>
        <taxon>Boletineae</taxon>
        <taxon>Boletaceae</taxon>
        <taxon>Boletoideae</taxon>
        <taxon>Boletus</taxon>
    </lineage>
</organism>
<sequence length="162" mass="17805">MESTLLEHPRSPTFMDAPFTYNSLSNLDPYLQYPQSPYSVSTIALPGPSSSSPCFDFNTLNLTNTVSKYLYTPSANYTTTSPSHLYTPPDNGISPPAIYNLSGGELSSNGLTSGPDKPFYVVDEHWPPEAQQKPGLDCINSLVPEVVMGFLDQSILLMLRYD</sequence>